<feature type="domain" description="DH" evidence="3">
    <location>
        <begin position="50"/>
        <end position="212"/>
    </location>
</feature>
<accession>A0ABP9YGB7</accession>
<evidence type="ECO:0000313" key="4">
    <source>
        <dbReference type="EMBL" id="GAA5805998.1"/>
    </source>
</evidence>
<dbReference type="InterPro" id="IPR051092">
    <property type="entry name" value="FYVE_RhoGEF_PH"/>
</dbReference>
<dbReference type="PANTHER" id="PTHR12673:SF159">
    <property type="entry name" value="LD03170P"/>
    <property type="match status" value="1"/>
</dbReference>
<dbReference type="InterPro" id="IPR001849">
    <property type="entry name" value="PH_domain"/>
</dbReference>
<evidence type="ECO:0000259" key="2">
    <source>
        <dbReference type="PROSITE" id="PS50003"/>
    </source>
</evidence>
<dbReference type="SMART" id="SM00233">
    <property type="entry name" value="PH"/>
    <property type="match status" value="1"/>
</dbReference>
<comment type="caution">
    <text evidence="4">The sequence shown here is derived from an EMBL/GenBank/DDBJ whole genome shotgun (WGS) entry which is preliminary data.</text>
</comment>
<reference evidence="4 5" key="1">
    <citation type="submission" date="2024-04" db="EMBL/GenBank/DDBJ databases">
        <title>genome sequences of Mucor flavus KT1a and Helicostylum pulchrum KT1b strains isolation_sourced from the surface of a dry-aged beef.</title>
        <authorList>
            <person name="Toyotome T."/>
            <person name="Hosono M."/>
            <person name="Torimaru M."/>
            <person name="Fukuda K."/>
            <person name="Mikami N."/>
        </authorList>
    </citation>
    <scope>NUCLEOTIDE SEQUENCE [LARGE SCALE GENOMIC DNA]</scope>
    <source>
        <strain evidence="4 5">KT1b</strain>
    </source>
</reference>
<keyword evidence="5" id="KW-1185">Reference proteome</keyword>
<dbReference type="SUPFAM" id="SSF50729">
    <property type="entry name" value="PH domain-like"/>
    <property type="match status" value="1"/>
</dbReference>
<dbReference type="Gene3D" id="2.30.29.30">
    <property type="entry name" value="Pleckstrin-homology domain (PH domain)/Phosphotyrosine-binding domain (PTB)"/>
    <property type="match status" value="1"/>
</dbReference>
<dbReference type="InterPro" id="IPR035899">
    <property type="entry name" value="DBL_dom_sf"/>
</dbReference>
<evidence type="ECO:0008006" key="6">
    <source>
        <dbReference type="Google" id="ProtNLM"/>
    </source>
</evidence>
<evidence type="ECO:0000313" key="5">
    <source>
        <dbReference type="Proteomes" id="UP001476247"/>
    </source>
</evidence>
<dbReference type="EMBL" id="BAABUJ010000055">
    <property type="protein sequence ID" value="GAA5805998.1"/>
    <property type="molecule type" value="Genomic_DNA"/>
</dbReference>
<evidence type="ECO:0000256" key="1">
    <source>
        <dbReference type="SAM" id="MobiDB-lite"/>
    </source>
</evidence>
<feature type="region of interest" description="Disordered" evidence="1">
    <location>
        <begin position="478"/>
        <end position="497"/>
    </location>
</feature>
<gene>
    <name evidence="4" type="ORF">HPULCUR_011526</name>
</gene>
<dbReference type="PANTHER" id="PTHR12673">
    <property type="entry name" value="FACIOGENITAL DYSPLASIA PROTEIN"/>
    <property type="match status" value="1"/>
</dbReference>
<name>A0ABP9YGB7_9FUNG</name>
<protein>
    <recommendedName>
        <fullName evidence="6">DH domain-containing protein</fullName>
    </recommendedName>
</protein>
<dbReference type="Pfam" id="PF00621">
    <property type="entry name" value="RhoGEF"/>
    <property type="match status" value="1"/>
</dbReference>
<dbReference type="SUPFAM" id="SSF48065">
    <property type="entry name" value="DBL homology domain (DH-domain)"/>
    <property type="match status" value="1"/>
</dbReference>
<feature type="region of interest" description="Disordered" evidence="1">
    <location>
        <begin position="529"/>
        <end position="552"/>
    </location>
</feature>
<dbReference type="Gene3D" id="1.20.900.10">
    <property type="entry name" value="Dbl homology (DH) domain"/>
    <property type="match status" value="1"/>
</dbReference>
<proteinExistence type="predicted"/>
<dbReference type="Proteomes" id="UP001476247">
    <property type="component" value="Unassembled WGS sequence"/>
</dbReference>
<dbReference type="InterPro" id="IPR000219">
    <property type="entry name" value="DH_dom"/>
</dbReference>
<dbReference type="InterPro" id="IPR011993">
    <property type="entry name" value="PH-like_dom_sf"/>
</dbReference>
<feature type="region of interest" description="Disordered" evidence="1">
    <location>
        <begin position="388"/>
        <end position="408"/>
    </location>
</feature>
<sequence length="593" mass="68202">MGNKTTHKSDFPLRPTTPHVYMGGIQKREMRSSRVVDQQELYGFSTKQIKYQELIYEIILTEQSYVDDLILVYKIFIKETLRWDGLPAAVRHLLHLQLLKELRARQMEQHPVIHSITDICRSFICRFEVYAAYFSNFEKASNIIMESIRIKDNLGRNLPFTAYLLTPIQRVMKYPLFFKSLSECLQPSDGEYNEIQIFLVELDVILRYFEKQKKESEDFLKLEDLACRIKGLEGSTIRLAEHHRKLIYEGYLYLVPVSDPSYHPSVRLEESSGSFASSVYRPSLNRKSSTFSLASKKMKRAYVFLFNDMIVCTSERDKKRSSPTENKAMGPPPRKGTYYGPSPDTLFKITHTPGKITLVDRAVTREVNPTQTEKLSRRGSALFQSLRRYGSRQNEESDTNSLSSPSGEFSQATYFTSQSCNDLYFQSKPVYLERHPLQFICSVATRNLTNLHFEAETPEEKDIWCQHIESVLEEHVQRNQQVNGSKEQQGLSPTNSTYSFESISSAESITFTSSWTGYCDVERMDIDEVEQQQQQQHPTVISEKEETSSNGLDKSQDLLQTIMGEFGDTIWGMGSSAGLSPYQLRQSFSNIGS</sequence>
<feature type="domain" description="PH" evidence="2">
    <location>
        <begin position="277"/>
        <end position="473"/>
    </location>
</feature>
<feature type="region of interest" description="Disordered" evidence="1">
    <location>
        <begin position="315"/>
        <end position="344"/>
    </location>
</feature>
<dbReference type="PROSITE" id="PS50003">
    <property type="entry name" value="PH_DOMAIN"/>
    <property type="match status" value="1"/>
</dbReference>
<dbReference type="PROSITE" id="PS50010">
    <property type="entry name" value="DH_2"/>
    <property type="match status" value="1"/>
</dbReference>
<organism evidence="4 5">
    <name type="scientific">Helicostylum pulchrum</name>
    <dbReference type="NCBI Taxonomy" id="562976"/>
    <lineage>
        <taxon>Eukaryota</taxon>
        <taxon>Fungi</taxon>
        <taxon>Fungi incertae sedis</taxon>
        <taxon>Mucoromycota</taxon>
        <taxon>Mucoromycotina</taxon>
        <taxon>Mucoromycetes</taxon>
        <taxon>Mucorales</taxon>
        <taxon>Mucorineae</taxon>
        <taxon>Mucoraceae</taxon>
        <taxon>Helicostylum</taxon>
    </lineage>
</organism>
<feature type="compositionally biased region" description="Polar residues" evidence="1">
    <location>
        <begin position="399"/>
        <end position="408"/>
    </location>
</feature>
<evidence type="ECO:0000259" key="3">
    <source>
        <dbReference type="PROSITE" id="PS50010"/>
    </source>
</evidence>
<dbReference type="SMART" id="SM00325">
    <property type="entry name" value="RhoGEF"/>
    <property type="match status" value="1"/>
</dbReference>